<protein>
    <submittedName>
        <fullName evidence="1">Uncharacterized protein</fullName>
    </submittedName>
</protein>
<sequence length="70" mass="7758">MTQMVTRHVEPDGSVCYGIGGRSPLTLTGICDALLTQRDRSYAAFEGFQALVGEQTKWMMEVWPQPPARA</sequence>
<proteinExistence type="predicted"/>
<organism evidence="1 2">
    <name type="scientific">Phenylobacterium montanum</name>
    <dbReference type="NCBI Taxonomy" id="2823693"/>
    <lineage>
        <taxon>Bacteria</taxon>
        <taxon>Pseudomonadati</taxon>
        <taxon>Pseudomonadota</taxon>
        <taxon>Alphaproteobacteria</taxon>
        <taxon>Caulobacterales</taxon>
        <taxon>Caulobacteraceae</taxon>
        <taxon>Phenylobacterium</taxon>
    </lineage>
</organism>
<dbReference type="RefSeq" id="WP_211940210.1">
    <property type="nucleotide sequence ID" value="NZ_CP073078.1"/>
</dbReference>
<name>A0A975G417_9CAUL</name>
<accession>A0A975G417</accession>
<keyword evidence="2" id="KW-1185">Reference proteome</keyword>
<gene>
    <name evidence="1" type="ORF">KCG34_09970</name>
</gene>
<evidence type="ECO:0000313" key="1">
    <source>
        <dbReference type="EMBL" id="QUD90159.1"/>
    </source>
</evidence>
<dbReference type="EMBL" id="CP073078">
    <property type="protein sequence ID" value="QUD90159.1"/>
    <property type="molecule type" value="Genomic_DNA"/>
</dbReference>
<evidence type="ECO:0000313" key="2">
    <source>
        <dbReference type="Proteomes" id="UP000676409"/>
    </source>
</evidence>
<dbReference type="AlphaFoldDB" id="A0A975G417"/>
<dbReference type="Proteomes" id="UP000676409">
    <property type="component" value="Chromosome"/>
</dbReference>
<dbReference type="KEGG" id="caul:KCG34_09970"/>
<reference evidence="1" key="1">
    <citation type="submission" date="2021-04" db="EMBL/GenBank/DDBJ databases">
        <title>The complete genome sequence of Caulobacter sp. S6.</title>
        <authorList>
            <person name="Tang Y."/>
            <person name="Ouyang W."/>
            <person name="Liu Q."/>
            <person name="Huang B."/>
            <person name="Guo Z."/>
            <person name="Lei P."/>
        </authorList>
    </citation>
    <scope>NUCLEOTIDE SEQUENCE</scope>
    <source>
        <strain evidence="1">S6</strain>
    </source>
</reference>